<comment type="pathway">
    <text evidence="3 12 14">Amino-acid biosynthesis; L-histidine biosynthesis; L-histidine from 5-phospho-alpha-D-ribose 1-diphosphate: step 4/9.</text>
</comment>
<name>A0A415E4Y5_9FIRM</name>
<evidence type="ECO:0000256" key="2">
    <source>
        <dbReference type="ARBA" id="ARBA00004496"/>
    </source>
</evidence>
<dbReference type="PANTHER" id="PTHR43090">
    <property type="entry name" value="1-(5-PHOSPHORIBOSYL)-5-[(5-PHOSPHORIBOSYLAMINO)METHYLIDENEAMINO] IMIDAZOLE-4-CARBOXAMIDE ISOMERASE"/>
    <property type="match status" value="1"/>
</dbReference>
<dbReference type="InterPro" id="IPR023016">
    <property type="entry name" value="HisA/PriA"/>
</dbReference>
<evidence type="ECO:0000256" key="9">
    <source>
        <dbReference type="ARBA" id="ARBA00023102"/>
    </source>
</evidence>
<evidence type="ECO:0000313" key="16">
    <source>
        <dbReference type="Proteomes" id="UP000284841"/>
    </source>
</evidence>
<evidence type="ECO:0000256" key="6">
    <source>
        <dbReference type="ARBA" id="ARBA00018464"/>
    </source>
</evidence>
<protein>
    <recommendedName>
        <fullName evidence="6 12">1-(5-phosphoribosyl)-5-[(5-phosphoribosylamino)methylideneamino] imidazole-4-carboxamide isomerase</fullName>
        <ecNumber evidence="5 12">5.3.1.16</ecNumber>
    </recommendedName>
    <alternativeName>
        <fullName evidence="11 12">Phosphoribosylformimino-5-aminoimidazole carboxamide ribotide isomerase</fullName>
    </alternativeName>
</protein>
<evidence type="ECO:0000256" key="4">
    <source>
        <dbReference type="ARBA" id="ARBA00009667"/>
    </source>
</evidence>
<dbReference type="CDD" id="cd04732">
    <property type="entry name" value="HisA"/>
    <property type="match status" value="1"/>
</dbReference>
<dbReference type="EC" id="5.3.1.16" evidence="5 12"/>
<keyword evidence="16" id="KW-1185">Reference proteome</keyword>
<dbReference type="InterPro" id="IPR044524">
    <property type="entry name" value="Isoase_HisA-like"/>
</dbReference>
<evidence type="ECO:0000256" key="8">
    <source>
        <dbReference type="ARBA" id="ARBA00022605"/>
    </source>
</evidence>
<dbReference type="Proteomes" id="UP000284841">
    <property type="component" value="Unassembled WGS sequence"/>
</dbReference>
<feature type="active site" description="Proton acceptor" evidence="12">
    <location>
        <position position="8"/>
    </location>
</feature>
<evidence type="ECO:0000256" key="14">
    <source>
        <dbReference type="RuleBase" id="RU003658"/>
    </source>
</evidence>
<keyword evidence="8 12" id="KW-0028">Amino-acid biosynthesis</keyword>
<dbReference type="OrthoDB" id="9781903at2"/>
<dbReference type="PANTHER" id="PTHR43090:SF2">
    <property type="entry name" value="1-(5-PHOSPHORIBOSYL)-5-[(5-PHOSPHORIBOSYLAMINO)METHYLIDENEAMINO] IMIDAZOLE-4-CARBOXAMIDE ISOMERASE"/>
    <property type="match status" value="1"/>
</dbReference>
<evidence type="ECO:0000313" key="15">
    <source>
        <dbReference type="EMBL" id="RHJ88678.1"/>
    </source>
</evidence>
<keyword evidence="10 12" id="KW-0413">Isomerase</keyword>
<dbReference type="HAMAP" id="MF_01014">
    <property type="entry name" value="HisA"/>
    <property type="match status" value="1"/>
</dbReference>
<dbReference type="InterPro" id="IPR013785">
    <property type="entry name" value="Aldolase_TIM"/>
</dbReference>
<dbReference type="InterPro" id="IPR006062">
    <property type="entry name" value="His_biosynth"/>
</dbReference>
<proteinExistence type="inferred from homology"/>
<dbReference type="RefSeq" id="WP_118335388.1">
    <property type="nucleotide sequence ID" value="NZ_AP025567.1"/>
</dbReference>
<dbReference type="GO" id="GO:0003949">
    <property type="term" value="F:1-(5-phosphoribosyl)-5-[(5-phosphoribosylamino)methylideneamino]imidazole-4-carboxamide isomerase activity"/>
    <property type="evidence" value="ECO:0007669"/>
    <property type="project" value="UniProtKB-UniRule"/>
</dbReference>
<comment type="caution">
    <text evidence="15">The sequence shown here is derived from an EMBL/GenBank/DDBJ whole genome shotgun (WGS) entry which is preliminary data.</text>
</comment>
<evidence type="ECO:0000256" key="12">
    <source>
        <dbReference type="HAMAP-Rule" id="MF_01014"/>
    </source>
</evidence>
<dbReference type="EMBL" id="QRMS01000002">
    <property type="protein sequence ID" value="RHJ88678.1"/>
    <property type="molecule type" value="Genomic_DNA"/>
</dbReference>
<evidence type="ECO:0000256" key="1">
    <source>
        <dbReference type="ARBA" id="ARBA00000901"/>
    </source>
</evidence>
<dbReference type="GO" id="GO:0000105">
    <property type="term" value="P:L-histidine biosynthetic process"/>
    <property type="evidence" value="ECO:0007669"/>
    <property type="project" value="UniProtKB-UniRule"/>
</dbReference>
<dbReference type="GO" id="GO:0000162">
    <property type="term" value="P:L-tryptophan biosynthetic process"/>
    <property type="evidence" value="ECO:0007669"/>
    <property type="project" value="TreeGrafter"/>
</dbReference>
<dbReference type="SUPFAM" id="SSF51366">
    <property type="entry name" value="Ribulose-phoshate binding barrel"/>
    <property type="match status" value="1"/>
</dbReference>
<organism evidence="15 16">
    <name type="scientific">Emergencia timonensis</name>
    <dbReference type="NCBI Taxonomy" id="1776384"/>
    <lineage>
        <taxon>Bacteria</taxon>
        <taxon>Bacillati</taxon>
        <taxon>Bacillota</taxon>
        <taxon>Clostridia</taxon>
        <taxon>Peptostreptococcales</taxon>
        <taxon>Anaerovoracaceae</taxon>
        <taxon>Emergencia</taxon>
    </lineage>
</organism>
<evidence type="ECO:0000256" key="5">
    <source>
        <dbReference type="ARBA" id="ARBA00012550"/>
    </source>
</evidence>
<evidence type="ECO:0000256" key="3">
    <source>
        <dbReference type="ARBA" id="ARBA00005133"/>
    </source>
</evidence>
<comment type="similarity">
    <text evidence="4 12 13">Belongs to the HisA/HisF family.</text>
</comment>
<dbReference type="STRING" id="1776384.GCA_900086585_04342"/>
<evidence type="ECO:0000256" key="11">
    <source>
        <dbReference type="ARBA" id="ARBA00030547"/>
    </source>
</evidence>
<reference evidence="15 16" key="1">
    <citation type="submission" date="2018-08" db="EMBL/GenBank/DDBJ databases">
        <title>A genome reference for cultivated species of the human gut microbiota.</title>
        <authorList>
            <person name="Zou Y."/>
            <person name="Xue W."/>
            <person name="Luo G."/>
        </authorList>
    </citation>
    <scope>NUCLEOTIDE SEQUENCE [LARGE SCALE GENOMIC DNA]</scope>
    <source>
        <strain evidence="15 16">AM07-24</strain>
    </source>
</reference>
<keyword evidence="9 12" id="KW-0368">Histidine biosynthesis</keyword>
<accession>A0A415E4Y5</accession>
<gene>
    <name evidence="12 15" type="primary">hisA</name>
    <name evidence="15" type="ORF">DW099_09890</name>
</gene>
<feature type="active site" description="Proton donor" evidence="12">
    <location>
        <position position="129"/>
    </location>
</feature>
<evidence type="ECO:0000256" key="10">
    <source>
        <dbReference type="ARBA" id="ARBA00023235"/>
    </source>
</evidence>
<keyword evidence="7 12" id="KW-0963">Cytoplasm</keyword>
<dbReference type="Gene3D" id="3.20.20.70">
    <property type="entry name" value="Aldolase class I"/>
    <property type="match status" value="1"/>
</dbReference>
<dbReference type="AlphaFoldDB" id="A0A415E4Y5"/>
<evidence type="ECO:0000256" key="13">
    <source>
        <dbReference type="RuleBase" id="RU003657"/>
    </source>
</evidence>
<dbReference type="NCBIfam" id="TIGR00007">
    <property type="entry name" value="1-(5-phosphoribosyl)-5-[(5-phosphoribosylamino)methylideneamino]imidazole-4-carboxamide isomerase"/>
    <property type="match status" value="1"/>
</dbReference>
<comment type="catalytic activity">
    <reaction evidence="1 12 14">
        <text>1-(5-phospho-beta-D-ribosyl)-5-[(5-phospho-beta-D-ribosylamino)methylideneamino]imidazole-4-carboxamide = 5-[(5-phospho-1-deoxy-D-ribulos-1-ylimino)methylamino]-1-(5-phospho-beta-D-ribosyl)imidazole-4-carboxamide</text>
        <dbReference type="Rhea" id="RHEA:15469"/>
        <dbReference type="ChEBI" id="CHEBI:58435"/>
        <dbReference type="ChEBI" id="CHEBI:58525"/>
        <dbReference type="EC" id="5.3.1.16"/>
    </reaction>
</comment>
<dbReference type="FunFam" id="3.20.20.70:FF:000009">
    <property type="entry name" value="1-(5-phosphoribosyl)-5-[(5-phosphoribosylamino)methylideneamino] imidazole-4-carboxamide isomerase"/>
    <property type="match status" value="1"/>
</dbReference>
<dbReference type="InterPro" id="IPR006063">
    <property type="entry name" value="HisA_bact_arch"/>
</dbReference>
<dbReference type="GO" id="GO:0005737">
    <property type="term" value="C:cytoplasm"/>
    <property type="evidence" value="ECO:0007669"/>
    <property type="project" value="UniProtKB-SubCell"/>
</dbReference>
<comment type="subcellular location">
    <subcellularLocation>
        <location evidence="2 12 14">Cytoplasm</location>
    </subcellularLocation>
</comment>
<dbReference type="InterPro" id="IPR011060">
    <property type="entry name" value="RibuloseP-bd_barrel"/>
</dbReference>
<dbReference type="UniPathway" id="UPA00031">
    <property type="reaction ID" value="UER00009"/>
</dbReference>
<evidence type="ECO:0000256" key="7">
    <source>
        <dbReference type="ARBA" id="ARBA00022490"/>
    </source>
</evidence>
<dbReference type="Pfam" id="PF00977">
    <property type="entry name" value="His_biosynth"/>
    <property type="match status" value="1"/>
</dbReference>
<sequence length="241" mass="26002">MKIFPAIDLRGGKVVRLLKGDYDKMTVYGEDPLAAAKKFAAAGAEFLHVVDLDGAKDGETPNFETVKRLAQESGLKVEIGGGIRDEETVRRYLDAGVYRVILGTIAVKDPEFTSRMISKYGSRIAVGVDISGRNVAIHGWTEVSEISVDEIFAKLCQDGVKCIICTDISKDGAMEGTNRQLYQELSEKYPVEIVASGGVSSMGDVLALREMGVYGAIIGKALYTGDIDLAEAIVQSKEADK</sequence>